<dbReference type="PIRSF" id="PIRSF037228">
    <property type="entry name" value="Lant_mod_RumM"/>
    <property type="match status" value="1"/>
</dbReference>
<organism evidence="4 5">
    <name type="scientific">Streptomyces hundungensis</name>
    <dbReference type="NCBI Taxonomy" id="1077946"/>
    <lineage>
        <taxon>Bacteria</taxon>
        <taxon>Bacillati</taxon>
        <taxon>Actinomycetota</taxon>
        <taxon>Actinomycetes</taxon>
        <taxon>Kitasatosporales</taxon>
        <taxon>Streptomycetaceae</taxon>
        <taxon>Streptomyces</taxon>
    </lineage>
</organism>
<keyword evidence="5" id="KW-1185">Reference proteome</keyword>
<dbReference type="KEGG" id="shun:DWB77_01918"/>
<protein>
    <recommendedName>
        <fullName evidence="3">Lantibiotic biosynthesis protein dehydration domain-containing protein</fullName>
    </recommendedName>
</protein>
<keyword evidence="1" id="KW-0862">Zinc</keyword>
<evidence type="ECO:0000256" key="1">
    <source>
        <dbReference type="PIRSR" id="PIRSR607822-1"/>
    </source>
</evidence>
<dbReference type="Pfam" id="PF05147">
    <property type="entry name" value="LANC_like"/>
    <property type="match status" value="1"/>
</dbReference>
<evidence type="ECO:0000313" key="5">
    <source>
        <dbReference type="Proteomes" id="UP000271554"/>
    </source>
</evidence>
<evidence type="ECO:0000313" key="4">
    <source>
        <dbReference type="EMBL" id="AYG79800.1"/>
    </source>
</evidence>
<dbReference type="Proteomes" id="UP000271554">
    <property type="component" value="Chromosome"/>
</dbReference>
<dbReference type="AlphaFoldDB" id="A0A387HFV4"/>
<reference evidence="4 5" key="1">
    <citation type="submission" date="2018-10" db="EMBL/GenBank/DDBJ databases">
        <title>Relationship between Morphology and Antimicrobial Activity in Streptomyces.</title>
        <authorList>
            <person name="Kang H.J."/>
            <person name="Kim S.B."/>
        </authorList>
    </citation>
    <scope>NUCLEOTIDE SEQUENCE [LARGE SCALE GENOMIC DNA]</scope>
    <source>
        <strain evidence="4 5">BH38</strain>
    </source>
</reference>
<accession>A0A387HFV4</accession>
<name>A0A387HFV4_9ACTN</name>
<evidence type="ECO:0000259" key="3">
    <source>
        <dbReference type="Pfam" id="PF13575"/>
    </source>
</evidence>
<dbReference type="PRINTS" id="PR01950">
    <property type="entry name" value="LANCSUPER"/>
</dbReference>
<sequence length="1062" mass="114053">MLDAFLDDARWWAGLTPTERRTAGGFEPDPEERERGTARVRLWQEGLLVPGLRVEQDVLAARWGLAPDRLALLAAETPQELKRRLPGAPDWVPVLVDAWQRFAGSALPALAADAEDVDVPLDWLGPLAAWAREELRGRLGAAGQLPDSHPLFTPDTDTLRTMVRRTLVLEINAARLEGRLDGASPEARYEAFGESLRDPERALDLLAGHPVLARGLVGHVRRWTDVRAEFAERLSADLPELRERFAVSGEGLKDLAGLTFGAGDAHRGGRTVTLVAFRDGSRLVYKPRSLAVDTHVNRLLRWINDRGARHPLGTNDLLERPDYGWSAFVTAAPCAHADAFRRFAWRLGAHLALFHVLGCYDMHLENLIAAGEHPAFIDLEAMFHTESATTSDADADPVDLLLRASVLAVGLLPQRVVKGDGSGVYAMEISAMAGGAAPGEYEIRPDIVLAEGGTDRMRIVRRRRPVPESGNRPVLDGRPADPSAMLPGLIEGFEECYRLLFAGREDLLRELEAFADDDVRTVLRNTSTYRAVLEEAWHPDLLGDGLDRAYLLEALDPDAQGDAVVLASELGQLARGDVPVFTAKPSGTALFDDEGVTLAKGFFRQSGLDTARRRLASLSEEHLRDQLWFVHASLATRELGGHAQEEGLAHEGGLAQEEGPAQENGLAQEQGPAQNGGSAREARVEVGPHLRQDVDPDTALAAASRIGDQLLASVRHGGDGVVEWANLNLVGDRYWVVGPSGLGLYSGVTGIALFLAELAAATGIDRYERQARDVVAALADPDGMPEPEDLRALPVGGYEDLCGVMLLLDRVGRLWEDPALLDAARSLVPAVRQNLDDDESFDIVGGAAGTALALISLHATRPEESTRAAVRRAGEILLDHAPTRQGVHGFGHGQAGRAYALSAIGELTGEPRYAEAASRALAENDRAAARTGPGVNAWCRGSAGTLLATARMRGFAGRPELSAVREGLRAGVGNDSLCHGTLGLAHALLTAGERSGDRALVEEARRAATGVAHRVLAGDVRTGVPRRLWVPGLMNGAAGIGYGLLRIALPDRAVPDVLLLGT</sequence>
<proteinExistence type="predicted"/>
<feature type="compositionally biased region" description="Polar residues" evidence="2">
    <location>
        <begin position="665"/>
        <end position="677"/>
    </location>
</feature>
<dbReference type="RefSeq" id="WP_120720839.1">
    <property type="nucleotide sequence ID" value="NZ_CP032698.1"/>
</dbReference>
<dbReference type="GO" id="GO:0031179">
    <property type="term" value="P:peptide modification"/>
    <property type="evidence" value="ECO:0007669"/>
    <property type="project" value="InterPro"/>
</dbReference>
<keyword evidence="1" id="KW-0479">Metal-binding</keyword>
<dbReference type="Pfam" id="PF13575">
    <property type="entry name" value="DUF4135"/>
    <property type="match status" value="1"/>
</dbReference>
<dbReference type="InterPro" id="IPR025410">
    <property type="entry name" value="Lant_dehyd"/>
</dbReference>
<dbReference type="GO" id="GO:0046872">
    <property type="term" value="F:metal ion binding"/>
    <property type="evidence" value="ECO:0007669"/>
    <property type="project" value="UniProtKB-KW"/>
</dbReference>
<dbReference type="NCBIfam" id="TIGR03897">
    <property type="entry name" value="lanti_2_LanM"/>
    <property type="match status" value="1"/>
</dbReference>
<dbReference type="GO" id="GO:0005975">
    <property type="term" value="P:carbohydrate metabolic process"/>
    <property type="evidence" value="ECO:0007669"/>
    <property type="project" value="InterPro"/>
</dbReference>
<dbReference type="InterPro" id="IPR012341">
    <property type="entry name" value="6hp_glycosidase-like_sf"/>
</dbReference>
<dbReference type="InterPro" id="IPR007822">
    <property type="entry name" value="LANC-like"/>
</dbReference>
<gene>
    <name evidence="4" type="ORF">DWB77_01918</name>
</gene>
<dbReference type="SMART" id="SM01260">
    <property type="entry name" value="LANC_like"/>
    <property type="match status" value="1"/>
</dbReference>
<feature type="domain" description="Lantibiotic biosynthesis protein dehydration" evidence="3">
    <location>
        <begin position="210"/>
        <end position="583"/>
    </location>
</feature>
<feature type="region of interest" description="Disordered" evidence="2">
    <location>
        <begin position="659"/>
        <end position="686"/>
    </location>
</feature>
<dbReference type="Gene3D" id="1.50.10.10">
    <property type="match status" value="1"/>
</dbReference>
<dbReference type="InterPro" id="IPR017146">
    <property type="entry name" value="Lanti_2_LanM"/>
</dbReference>
<dbReference type="OrthoDB" id="9148343at2"/>
<dbReference type="SUPFAM" id="SSF158745">
    <property type="entry name" value="LanC-like"/>
    <property type="match status" value="1"/>
</dbReference>
<dbReference type="CDD" id="cd04792">
    <property type="entry name" value="LanM-like"/>
    <property type="match status" value="1"/>
</dbReference>
<evidence type="ECO:0000256" key="2">
    <source>
        <dbReference type="SAM" id="MobiDB-lite"/>
    </source>
</evidence>
<dbReference type="EMBL" id="CP032698">
    <property type="protein sequence ID" value="AYG79800.1"/>
    <property type="molecule type" value="Genomic_DNA"/>
</dbReference>
<feature type="binding site" evidence="1">
    <location>
        <position position="892"/>
    </location>
    <ligand>
        <name>Zn(2+)</name>
        <dbReference type="ChEBI" id="CHEBI:29105"/>
    </ligand>
</feature>